<evidence type="ECO:0000256" key="8">
    <source>
        <dbReference type="ARBA" id="ARBA00022824"/>
    </source>
</evidence>
<dbReference type="GO" id="GO:0004497">
    <property type="term" value="F:monooxygenase activity"/>
    <property type="evidence" value="ECO:0007669"/>
    <property type="project" value="UniProtKB-KW"/>
</dbReference>
<protein>
    <recommendedName>
        <fullName evidence="17">Cytochrome P450</fullName>
    </recommendedName>
</protein>
<evidence type="ECO:0000256" key="11">
    <source>
        <dbReference type="ARBA" id="ARBA00023004"/>
    </source>
</evidence>
<evidence type="ECO:0000313" key="16">
    <source>
        <dbReference type="Proteomes" id="UP001168821"/>
    </source>
</evidence>
<evidence type="ECO:0000256" key="10">
    <source>
        <dbReference type="ARBA" id="ARBA00023002"/>
    </source>
</evidence>
<dbReference type="PROSITE" id="PS00086">
    <property type="entry name" value="CYTOCHROME_P450"/>
    <property type="match status" value="2"/>
</dbReference>
<comment type="function">
    <text evidence="2">May be involved in the metabolism of insect hormones and in the breakdown of synthetic insecticides.</text>
</comment>
<keyword evidence="11 14" id="KW-0408">Iron</keyword>
<evidence type="ECO:0000256" key="13">
    <source>
        <dbReference type="ARBA" id="ARBA00023136"/>
    </source>
</evidence>
<name>A0AA38IGJ7_9CUCU</name>
<keyword evidence="12" id="KW-0503">Monooxygenase</keyword>
<dbReference type="InterPro" id="IPR050196">
    <property type="entry name" value="Cytochrome_P450_Monoox"/>
</dbReference>
<evidence type="ECO:0008006" key="17">
    <source>
        <dbReference type="Google" id="ProtNLM"/>
    </source>
</evidence>
<evidence type="ECO:0000256" key="9">
    <source>
        <dbReference type="ARBA" id="ARBA00022848"/>
    </source>
</evidence>
<keyword evidence="7 14" id="KW-0479">Metal-binding</keyword>
<keyword evidence="13" id="KW-0472">Membrane</keyword>
<evidence type="ECO:0000256" key="6">
    <source>
        <dbReference type="ARBA" id="ARBA00022617"/>
    </source>
</evidence>
<evidence type="ECO:0000256" key="3">
    <source>
        <dbReference type="ARBA" id="ARBA00004174"/>
    </source>
</evidence>
<dbReference type="GO" id="GO:0016705">
    <property type="term" value="F:oxidoreductase activity, acting on paired donors, with incorporation or reduction of molecular oxygen"/>
    <property type="evidence" value="ECO:0007669"/>
    <property type="project" value="InterPro"/>
</dbReference>
<dbReference type="AlphaFoldDB" id="A0AA38IGJ7"/>
<keyword evidence="9" id="KW-0492">Microsome</keyword>
<dbReference type="SUPFAM" id="SSF48264">
    <property type="entry name" value="Cytochrome P450"/>
    <property type="match status" value="2"/>
</dbReference>
<dbReference type="InterPro" id="IPR017972">
    <property type="entry name" value="Cyt_P450_CS"/>
</dbReference>
<sequence>MKIPGPFNFPIIGAAYLLLGGRKECLNVMLKLTTQYPPIFKMWIGPDLYVSTTRPEDIEVILPNVLNKGEIYDLAKDYFNGSLLIAPLNIWKEHRKIINQTFNTNVLKSFVPILTKYANILSDNLNSSEPKDIFPVLWKFTFESACETLGDVDANLLNEKDTFLSGIFRFEDLLTERFFNPFLQSDFFWKYSALKKEATIISKKARDFVEQIIRINRCSKSNISQQTQDVEYESVKKKRFINYLLELHDTKKLTHEEILQETPLMLFASSETTAIAVSSVLLVLGLHHDIQEKVFEEITSILGNSDRNFTTEDINSMDYLERVIKETMRIIAPIPFILRTLDRDVALDTYVIPAGTRMFFPITTLHRRADLWPDPFKFDPDRFLPEEVQKRNRFTYIPFSCGARNCIGSKYAMLSMKIILATIVKNYKILETVDYKNIEDIEFYFFLVSKAKKGYRLTTQYPPIFKLWMGPDLYVCTTRPEDIEIILPNVLNKGEFYNLAKDYFNGSLLIAPLNIWKEHRKIINQTFNTNVLKSFVPILTKYANILSDNLNNLCGYSIEPKDIFPVLWKFTFESACETLGDVDANLINEKDTFLSGIFRYEDLLTERFFNPLLQSDFFWKYSALKKEATTITEKARDFVEQIIRINRYSKSNSSQQTQDVESDAVKKKRFINYLLELRDSKKLTHEEILQETPLMLFASSETTAITISSVLLVFGLYHDIQEKVFKEISSILGTSDRNFTTQDINNMDYLDRVIKETMRIFSPIPIILRTLDQDVTLDTYVLSTGTRVGFPIATLHRRADLWPDPFKFDPDRFLPEEVQKRNRFTYIPFSYGARNCIGLKYAMLSMKIILATIVKNYKIVETVDYKNIEDIDYYFFLVSKAKKGYRVIFEKRNEQKST</sequence>
<comment type="similarity">
    <text evidence="5">Belongs to the cytochrome P450 family.</text>
</comment>
<keyword evidence="16" id="KW-1185">Reference proteome</keyword>
<comment type="caution">
    <text evidence="15">The sequence shown here is derived from an EMBL/GenBank/DDBJ whole genome shotgun (WGS) entry which is preliminary data.</text>
</comment>
<evidence type="ECO:0000256" key="1">
    <source>
        <dbReference type="ARBA" id="ARBA00001971"/>
    </source>
</evidence>
<dbReference type="Gene3D" id="1.10.630.10">
    <property type="entry name" value="Cytochrome P450"/>
    <property type="match status" value="2"/>
</dbReference>
<dbReference type="InterPro" id="IPR036396">
    <property type="entry name" value="Cyt_P450_sf"/>
</dbReference>
<dbReference type="PRINTS" id="PR00385">
    <property type="entry name" value="P450"/>
</dbReference>
<proteinExistence type="inferred from homology"/>
<evidence type="ECO:0000256" key="7">
    <source>
        <dbReference type="ARBA" id="ARBA00022723"/>
    </source>
</evidence>
<dbReference type="InterPro" id="IPR002401">
    <property type="entry name" value="Cyt_P450_E_grp-I"/>
</dbReference>
<dbReference type="PANTHER" id="PTHR24291:SF189">
    <property type="entry name" value="CYTOCHROME P450 4C3-RELATED"/>
    <property type="match status" value="1"/>
</dbReference>
<comment type="subcellular location">
    <subcellularLocation>
        <location evidence="4">Endoplasmic reticulum membrane</location>
        <topology evidence="4">Peripheral membrane protein</topology>
    </subcellularLocation>
    <subcellularLocation>
        <location evidence="3">Microsome membrane</location>
        <topology evidence="3">Peripheral membrane protein</topology>
    </subcellularLocation>
</comment>
<dbReference type="GO" id="GO:0020037">
    <property type="term" value="F:heme binding"/>
    <property type="evidence" value="ECO:0007669"/>
    <property type="project" value="InterPro"/>
</dbReference>
<dbReference type="EMBL" id="JALNTZ010000004">
    <property type="protein sequence ID" value="KAJ3653504.1"/>
    <property type="molecule type" value="Genomic_DNA"/>
</dbReference>
<evidence type="ECO:0000256" key="14">
    <source>
        <dbReference type="PIRSR" id="PIRSR602401-1"/>
    </source>
</evidence>
<dbReference type="FunFam" id="1.10.630.10:FF:000035">
    <property type="entry name" value="CYtochrome P450 family"/>
    <property type="match status" value="1"/>
</dbReference>
<evidence type="ECO:0000256" key="2">
    <source>
        <dbReference type="ARBA" id="ARBA00003690"/>
    </source>
</evidence>
<keyword evidence="8" id="KW-0256">Endoplasmic reticulum</keyword>
<evidence type="ECO:0000256" key="12">
    <source>
        <dbReference type="ARBA" id="ARBA00023033"/>
    </source>
</evidence>
<dbReference type="InterPro" id="IPR001128">
    <property type="entry name" value="Cyt_P450"/>
</dbReference>
<comment type="cofactor">
    <cofactor evidence="1 14">
        <name>heme</name>
        <dbReference type="ChEBI" id="CHEBI:30413"/>
    </cofactor>
</comment>
<reference evidence="15" key="1">
    <citation type="journal article" date="2023" name="G3 (Bethesda)">
        <title>Whole genome assemblies of Zophobas morio and Tenebrio molitor.</title>
        <authorList>
            <person name="Kaur S."/>
            <person name="Stinson S.A."/>
            <person name="diCenzo G.C."/>
        </authorList>
    </citation>
    <scope>NUCLEOTIDE SEQUENCE</scope>
    <source>
        <strain evidence="15">QUZm001</strain>
    </source>
</reference>
<organism evidence="15 16">
    <name type="scientific">Zophobas morio</name>
    <dbReference type="NCBI Taxonomy" id="2755281"/>
    <lineage>
        <taxon>Eukaryota</taxon>
        <taxon>Metazoa</taxon>
        <taxon>Ecdysozoa</taxon>
        <taxon>Arthropoda</taxon>
        <taxon>Hexapoda</taxon>
        <taxon>Insecta</taxon>
        <taxon>Pterygota</taxon>
        <taxon>Neoptera</taxon>
        <taxon>Endopterygota</taxon>
        <taxon>Coleoptera</taxon>
        <taxon>Polyphaga</taxon>
        <taxon>Cucujiformia</taxon>
        <taxon>Tenebrionidae</taxon>
        <taxon>Zophobas</taxon>
    </lineage>
</organism>
<dbReference type="Pfam" id="PF00067">
    <property type="entry name" value="p450"/>
    <property type="match status" value="2"/>
</dbReference>
<dbReference type="GO" id="GO:0005506">
    <property type="term" value="F:iron ion binding"/>
    <property type="evidence" value="ECO:0007669"/>
    <property type="project" value="InterPro"/>
</dbReference>
<gene>
    <name evidence="15" type="ORF">Zmor_012753</name>
</gene>
<keyword evidence="6 14" id="KW-0349">Heme</keyword>
<dbReference type="GO" id="GO:0005789">
    <property type="term" value="C:endoplasmic reticulum membrane"/>
    <property type="evidence" value="ECO:0007669"/>
    <property type="project" value="UniProtKB-SubCell"/>
</dbReference>
<accession>A0AA38IGJ7</accession>
<dbReference type="Proteomes" id="UP001168821">
    <property type="component" value="Unassembled WGS sequence"/>
</dbReference>
<dbReference type="PRINTS" id="PR00463">
    <property type="entry name" value="EP450I"/>
</dbReference>
<evidence type="ECO:0000313" key="15">
    <source>
        <dbReference type="EMBL" id="KAJ3653504.1"/>
    </source>
</evidence>
<dbReference type="PANTHER" id="PTHR24291">
    <property type="entry name" value="CYTOCHROME P450 FAMILY 4"/>
    <property type="match status" value="1"/>
</dbReference>
<evidence type="ECO:0000256" key="5">
    <source>
        <dbReference type="ARBA" id="ARBA00010617"/>
    </source>
</evidence>
<keyword evidence="10" id="KW-0560">Oxidoreductase</keyword>
<feature type="binding site" description="axial binding residue" evidence="14">
    <location>
        <position position="406"/>
    </location>
    <ligand>
        <name>heme</name>
        <dbReference type="ChEBI" id="CHEBI:30413"/>
    </ligand>
    <ligandPart>
        <name>Fe</name>
        <dbReference type="ChEBI" id="CHEBI:18248"/>
    </ligandPart>
</feature>
<evidence type="ECO:0000256" key="4">
    <source>
        <dbReference type="ARBA" id="ARBA00004406"/>
    </source>
</evidence>